<keyword evidence="13" id="KW-1015">Disulfide bond</keyword>
<keyword evidence="6" id="KW-0812">Transmembrane</keyword>
<feature type="region of interest" description="Disordered" evidence="15">
    <location>
        <begin position="114"/>
        <end position="135"/>
    </location>
</feature>
<reference evidence="18 19" key="1">
    <citation type="submission" date="2015-04" db="EMBL/GenBank/DDBJ databases">
        <title>Complete genome sequence of Schizopora paradoxa KUC8140, a cosmopolitan wood degrader in East Asia.</title>
        <authorList>
            <consortium name="DOE Joint Genome Institute"/>
            <person name="Min B."/>
            <person name="Park H."/>
            <person name="Jang Y."/>
            <person name="Kim J.-J."/>
            <person name="Kim K.H."/>
            <person name="Pangilinan J."/>
            <person name="Lipzen A."/>
            <person name="Riley R."/>
            <person name="Grigoriev I.V."/>
            <person name="Spatafora J.W."/>
            <person name="Choi I.-G."/>
        </authorList>
    </citation>
    <scope>NUCLEOTIDE SEQUENCE [LARGE SCALE GENOMIC DNA]</scope>
    <source>
        <strain evidence="18 19">KUC8140</strain>
    </source>
</reference>
<keyword evidence="9" id="KW-0072">Autophagy</keyword>
<dbReference type="GO" id="GO:0030659">
    <property type="term" value="C:cytoplasmic vesicle membrane"/>
    <property type="evidence" value="ECO:0007669"/>
    <property type="project" value="UniProtKB-SubCell"/>
</dbReference>
<comment type="subcellular location">
    <subcellularLocation>
        <location evidence="2">Cytoplasmic vesicle membrane</location>
        <topology evidence="2">Single-pass type I membrane protein</topology>
    </subcellularLocation>
    <subcellularLocation>
        <location evidence="3">Golgi apparatus membrane</location>
        <topology evidence="3">Single-pass type I membrane protein</topology>
    </subcellularLocation>
    <subcellularLocation>
        <location evidence="1">Mitochondrion membrane</location>
        <topology evidence="1">Single-pass membrane protein</topology>
    </subcellularLocation>
</comment>
<evidence type="ECO:0000256" key="3">
    <source>
        <dbReference type="ARBA" id="ARBA00004614"/>
    </source>
</evidence>
<evidence type="ECO:0000256" key="12">
    <source>
        <dbReference type="ARBA" id="ARBA00023136"/>
    </source>
</evidence>
<dbReference type="Proteomes" id="UP000053477">
    <property type="component" value="Unassembled WGS sequence"/>
</dbReference>
<keyword evidence="10" id="KW-0333">Golgi apparatus</keyword>
<keyword evidence="19" id="KW-1185">Reference proteome</keyword>
<protein>
    <recommendedName>
        <fullName evidence="5">Autophagy-related protein 27</fullName>
    </recommendedName>
</protein>
<sequence>MHRPSSGSSRLTTWTAVCVLLHVTATRWTTLLPGAGAVSVVALRPDANAYTELEGHEIDDTDSSFTIPLLDSYRQDGDLQAASADPPSHNHSNWCIIRKESYVFDLCPLLAPERYTDKPDPGNGDEGGDSDDQGKQQRFVKRIEVKRDTPPTVTHTHYYLSLRGKLDMSSKRWKGRECPEGTWICGIVVNYEHDGEKETGMRLLQVIPIAGNLPLEEGHSREAHGLNATSRLGRAQETARHRELHVILHGGMYAGKNQSALIAFQCDHKADEEKPSSPTYSWTYNGFHVFTWQSKHACATRHAVPAEPEPEPTPSGPDPTPETPPDDSPHLS</sequence>
<feature type="compositionally biased region" description="Pro residues" evidence="15">
    <location>
        <begin position="311"/>
        <end position="323"/>
    </location>
</feature>
<evidence type="ECO:0000256" key="1">
    <source>
        <dbReference type="ARBA" id="ARBA00004304"/>
    </source>
</evidence>
<dbReference type="Pfam" id="PF09451">
    <property type="entry name" value="ATG27"/>
    <property type="match status" value="1"/>
</dbReference>
<evidence type="ECO:0000256" key="7">
    <source>
        <dbReference type="ARBA" id="ARBA00022729"/>
    </source>
</evidence>
<evidence type="ECO:0000256" key="9">
    <source>
        <dbReference type="ARBA" id="ARBA00023006"/>
    </source>
</evidence>
<keyword evidence="14" id="KW-0968">Cytoplasmic vesicle</keyword>
<comment type="similarity">
    <text evidence="4">Belongs to the ATG27 family.</text>
</comment>
<dbReference type="Gene3D" id="2.70.130.10">
    <property type="entry name" value="Mannose-6-phosphate receptor binding domain"/>
    <property type="match status" value="1"/>
</dbReference>
<evidence type="ECO:0000256" key="8">
    <source>
        <dbReference type="ARBA" id="ARBA00022989"/>
    </source>
</evidence>
<keyword evidence="11" id="KW-0496">Mitochondrion</keyword>
<evidence type="ECO:0000256" key="13">
    <source>
        <dbReference type="ARBA" id="ARBA00023157"/>
    </source>
</evidence>
<dbReference type="InterPro" id="IPR009011">
    <property type="entry name" value="Man6P_isomerase_rcpt-bd_dom_sf"/>
</dbReference>
<evidence type="ECO:0000256" key="15">
    <source>
        <dbReference type="SAM" id="MobiDB-lite"/>
    </source>
</evidence>
<dbReference type="SUPFAM" id="SSF50911">
    <property type="entry name" value="Mannose 6-phosphate receptor domain"/>
    <property type="match status" value="1"/>
</dbReference>
<evidence type="ECO:0000256" key="2">
    <source>
        <dbReference type="ARBA" id="ARBA00004358"/>
    </source>
</evidence>
<dbReference type="EMBL" id="KQ086132">
    <property type="protein sequence ID" value="KLO07553.1"/>
    <property type="molecule type" value="Genomic_DNA"/>
</dbReference>
<feature type="domain" description="MRH" evidence="17">
    <location>
        <begin position="136"/>
        <end position="300"/>
    </location>
</feature>
<evidence type="ECO:0000256" key="10">
    <source>
        <dbReference type="ARBA" id="ARBA00023034"/>
    </source>
</evidence>
<feature type="chain" id="PRO_5005201435" description="Autophagy-related protein 27" evidence="16">
    <location>
        <begin position="27"/>
        <end position="332"/>
    </location>
</feature>
<keyword evidence="12" id="KW-0472">Membrane</keyword>
<evidence type="ECO:0000256" key="6">
    <source>
        <dbReference type="ARBA" id="ARBA00022692"/>
    </source>
</evidence>
<dbReference type="InterPro" id="IPR044865">
    <property type="entry name" value="MRH_dom"/>
</dbReference>
<evidence type="ECO:0000256" key="11">
    <source>
        <dbReference type="ARBA" id="ARBA00023128"/>
    </source>
</evidence>
<dbReference type="GO" id="GO:0031966">
    <property type="term" value="C:mitochondrial membrane"/>
    <property type="evidence" value="ECO:0007669"/>
    <property type="project" value="UniProtKB-SubCell"/>
</dbReference>
<proteinExistence type="inferred from homology"/>
<dbReference type="OrthoDB" id="29460at2759"/>
<feature type="signal peptide" evidence="16">
    <location>
        <begin position="1"/>
        <end position="26"/>
    </location>
</feature>
<evidence type="ECO:0000256" key="16">
    <source>
        <dbReference type="SAM" id="SignalP"/>
    </source>
</evidence>
<name>A0A0H2RDG6_9AGAM</name>
<dbReference type="GO" id="GO:0006914">
    <property type="term" value="P:autophagy"/>
    <property type="evidence" value="ECO:0007669"/>
    <property type="project" value="UniProtKB-KW"/>
</dbReference>
<keyword evidence="7 16" id="KW-0732">Signal</keyword>
<dbReference type="AlphaFoldDB" id="A0A0H2RDG6"/>
<evidence type="ECO:0000256" key="4">
    <source>
        <dbReference type="ARBA" id="ARBA00005363"/>
    </source>
</evidence>
<evidence type="ECO:0000256" key="14">
    <source>
        <dbReference type="ARBA" id="ARBA00023329"/>
    </source>
</evidence>
<evidence type="ECO:0000313" key="18">
    <source>
        <dbReference type="EMBL" id="KLO07553.1"/>
    </source>
</evidence>
<dbReference type="PROSITE" id="PS51914">
    <property type="entry name" value="MRH"/>
    <property type="match status" value="1"/>
</dbReference>
<feature type="region of interest" description="Disordered" evidence="15">
    <location>
        <begin position="298"/>
        <end position="332"/>
    </location>
</feature>
<dbReference type="GO" id="GO:0000139">
    <property type="term" value="C:Golgi membrane"/>
    <property type="evidence" value="ECO:0007669"/>
    <property type="project" value="UniProtKB-SubCell"/>
</dbReference>
<dbReference type="InParanoid" id="A0A0H2RDG6"/>
<evidence type="ECO:0000256" key="5">
    <source>
        <dbReference type="ARBA" id="ARBA00013776"/>
    </source>
</evidence>
<organism evidence="18 19">
    <name type="scientific">Schizopora paradoxa</name>
    <dbReference type="NCBI Taxonomy" id="27342"/>
    <lineage>
        <taxon>Eukaryota</taxon>
        <taxon>Fungi</taxon>
        <taxon>Dikarya</taxon>
        <taxon>Basidiomycota</taxon>
        <taxon>Agaricomycotina</taxon>
        <taxon>Agaricomycetes</taxon>
        <taxon>Hymenochaetales</taxon>
        <taxon>Schizoporaceae</taxon>
        <taxon>Schizopora</taxon>
    </lineage>
</organism>
<evidence type="ECO:0000259" key="17">
    <source>
        <dbReference type="PROSITE" id="PS51914"/>
    </source>
</evidence>
<accession>A0A0H2RDG6</accession>
<gene>
    <name evidence="18" type="ORF">SCHPADRAFT_642559</name>
</gene>
<keyword evidence="8" id="KW-1133">Transmembrane helix</keyword>
<evidence type="ECO:0000313" key="19">
    <source>
        <dbReference type="Proteomes" id="UP000053477"/>
    </source>
</evidence>
<dbReference type="InterPro" id="IPR018939">
    <property type="entry name" value="Autophagy-rel_prot_27"/>
</dbReference>